<evidence type="ECO:0000256" key="1">
    <source>
        <dbReference type="SAM" id="MobiDB-lite"/>
    </source>
</evidence>
<evidence type="ECO:0008006" key="4">
    <source>
        <dbReference type="Google" id="ProtNLM"/>
    </source>
</evidence>
<feature type="region of interest" description="Disordered" evidence="1">
    <location>
        <begin position="154"/>
        <end position="184"/>
    </location>
</feature>
<feature type="compositionally biased region" description="Basic and acidic residues" evidence="1">
    <location>
        <begin position="57"/>
        <end position="77"/>
    </location>
</feature>
<feature type="region of interest" description="Disordered" evidence="1">
    <location>
        <begin position="28"/>
        <end position="139"/>
    </location>
</feature>
<gene>
    <name evidence="2" type="ORF">PFISCL1PPCAC_17952</name>
</gene>
<keyword evidence="3" id="KW-1185">Reference proteome</keyword>
<protein>
    <recommendedName>
        <fullName evidence="4">HLH domain containing protein</fullName>
    </recommendedName>
</protein>
<evidence type="ECO:0000313" key="3">
    <source>
        <dbReference type="Proteomes" id="UP001432322"/>
    </source>
</evidence>
<accession>A0AAV5W8F0</accession>
<organism evidence="2 3">
    <name type="scientific">Pristionchus fissidentatus</name>
    <dbReference type="NCBI Taxonomy" id="1538716"/>
    <lineage>
        <taxon>Eukaryota</taxon>
        <taxon>Metazoa</taxon>
        <taxon>Ecdysozoa</taxon>
        <taxon>Nematoda</taxon>
        <taxon>Chromadorea</taxon>
        <taxon>Rhabditida</taxon>
        <taxon>Rhabditina</taxon>
        <taxon>Diplogasteromorpha</taxon>
        <taxon>Diplogasteroidea</taxon>
        <taxon>Neodiplogasteridae</taxon>
        <taxon>Pristionchus</taxon>
    </lineage>
</organism>
<dbReference type="AlphaFoldDB" id="A0AAV5W8F0"/>
<comment type="caution">
    <text evidence="2">The sequence shown here is derived from an EMBL/GenBank/DDBJ whole genome shotgun (WGS) entry which is preliminary data.</text>
</comment>
<proteinExistence type="predicted"/>
<evidence type="ECO:0000313" key="2">
    <source>
        <dbReference type="EMBL" id="GMT26655.1"/>
    </source>
</evidence>
<dbReference type="EMBL" id="BTSY01000005">
    <property type="protein sequence ID" value="GMT26655.1"/>
    <property type="molecule type" value="Genomic_DNA"/>
</dbReference>
<feature type="compositionally biased region" description="Low complexity" evidence="1">
    <location>
        <begin position="85"/>
        <end position="136"/>
    </location>
</feature>
<sequence>MAARGFDPVRNHHEKMAYVNHCLRVLNARSTMKPKDPPKPPAPRPRSSSFHARERKRLVDAENDRLLKKLTDIEKRPNQHPPTPSRSLSRSSSTRNTTSRFQSISRLSSSIDRSSRSSSVSKLSKTSKTPSTPSSSAHVRDFDFDFLKHLMFSTDTSSSEESHTSTNSDSSDVTMSRDSLEGKE</sequence>
<name>A0AAV5W8F0_9BILA</name>
<dbReference type="Proteomes" id="UP001432322">
    <property type="component" value="Unassembled WGS sequence"/>
</dbReference>
<feature type="non-terminal residue" evidence="2">
    <location>
        <position position="184"/>
    </location>
</feature>
<reference evidence="2" key="1">
    <citation type="submission" date="2023-10" db="EMBL/GenBank/DDBJ databases">
        <title>Genome assembly of Pristionchus species.</title>
        <authorList>
            <person name="Yoshida K."/>
            <person name="Sommer R.J."/>
        </authorList>
    </citation>
    <scope>NUCLEOTIDE SEQUENCE</scope>
    <source>
        <strain evidence="2">RS5133</strain>
    </source>
</reference>
<feature type="compositionally biased region" description="Low complexity" evidence="1">
    <location>
        <begin position="154"/>
        <end position="176"/>
    </location>
</feature>